<organism evidence="2 3">
    <name type="scientific">Apiotrichum porosum</name>
    <dbReference type="NCBI Taxonomy" id="105984"/>
    <lineage>
        <taxon>Eukaryota</taxon>
        <taxon>Fungi</taxon>
        <taxon>Dikarya</taxon>
        <taxon>Basidiomycota</taxon>
        <taxon>Agaricomycotina</taxon>
        <taxon>Tremellomycetes</taxon>
        <taxon>Trichosporonales</taxon>
        <taxon>Trichosporonaceae</taxon>
        <taxon>Apiotrichum</taxon>
    </lineage>
</organism>
<dbReference type="RefSeq" id="XP_028479598.1">
    <property type="nucleotide sequence ID" value="XM_028620626.1"/>
</dbReference>
<comment type="caution">
    <text evidence="2">The sequence shown here is derived from an EMBL/GenBank/DDBJ whole genome shotgun (WGS) entry which is preliminary data.</text>
</comment>
<evidence type="ECO:0000256" key="1">
    <source>
        <dbReference type="SAM" id="MobiDB-lite"/>
    </source>
</evidence>
<gene>
    <name evidence="2" type="ORF">EHS24_005087</name>
</gene>
<dbReference type="AlphaFoldDB" id="A0A427Y6U0"/>
<proteinExistence type="predicted"/>
<accession>A0A427Y6U0</accession>
<reference evidence="2 3" key="1">
    <citation type="submission" date="2018-11" db="EMBL/GenBank/DDBJ databases">
        <title>Genome sequence of Apiotrichum porosum DSM 27194.</title>
        <authorList>
            <person name="Aliyu H."/>
            <person name="Gorte O."/>
            <person name="Ochsenreither K."/>
        </authorList>
    </citation>
    <scope>NUCLEOTIDE SEQUENCE [LARGE SCALE GENOMIC DNA]</scope>
    <source>
        <strain evidence="2 3">DSM 27194</strain>
    </source>
</reference>
<dbReference type="Proteomes" id="UP000279236">
    <property type="component" value="Unassembled WGS sequence"/>
</dbReference>
<dbReference type="GeneID" id="39589630"/>
<feature type="region of interest" description="Disordered" evidence="1">
    <location>
        <begin position="321"/>
        <end position="342"/>
    </location>
</feature>
<evidence type="ECO:0000313" key="2">
    <source>
        <dbReference type="EMBL" id="RSH86813.1"/>
    </source>
</evidence>
<name>A0A427Y6U0_9TREE</name>
<keyword evidence="3" id="KW-1185">Reference proteome</keyword>
<evidence type="ECO:0000313" key="3">
    <source>
        <dbReference type="Proteomes" id="UP000279236"/>
    </source>
</evidence>
<dbReference type="EMBL" id="RSCE01000002">
    <property type="protein sequence ID" value="RSH86813.1"/>
    <property type="molecule type" value="Genomic_DNA"/>
</dbReference>
<sequence>MTLVCDTRDVCMEGSTGGEGSSEWPLNPPSTSTELYRDSLDETNAHADAFDWYYAELYLQHFHQLPLVPWNIPSVWGMADVIASYLHFQASSANINGVAIIITRGTLQRWTRHMIILAEYNLLGSNSPTYGTIDPRVFHGMLPDRSDSLPGRLFTSYVPDIERNLNLPFGPEQVIAPVQVYHPPTLPNPLQHIPVQPTGPTVKRHRESPEVVRSTKRQNMHPVAPDGWVWVDPEGINNSTDYNPLAHDSLPIQCEVTPSALFTQDFNDPTNPFAFAPNVPGPAAVPSSTTYSVGQDQGSPCNGSVFVDTLAAAYVQATSSDASSTLVSSPNSGGELGDVSQPHVMDAETQQAAFASL</sequence>
<protein>
    <submittedName>
        <fullName evidence="2">Uncharacterized protein</fullName>
    </submittedName>
</protein>